<keyword evidence="3 7" id="KW-0812">Transmembrane</keyword>
<evidence type="ECO:0000256" key="1">
    <source>
        <dbReference type="ARBA" id="ARBA00004651"/>
    </source>
</evidence>
<feature type="transmembrane region" description="Helical" evidence="7">
    <location>
        <begin position="335"/>
        <end position="361"/>
    </location>
</feature>
<feature type="transmembrane region" description="Helical" evidence="7">
    <location>
        <begin position="21"/>
        <end position="43"/>
    </location>
</feature>
<comment type="caution">
    <text evidence="10">The sequence shown here is derived from an EMBL/GenBank/DDBJ whole genome shotgun (WGS) entry which is preliminary data.</text>
</comment>
<evidence type="ECO:0008006" key="12">
    <source>
        <dbReference type="Google" id="ProtNLM"/>
    </source>
</evidence>
<reference evidence="10 11" key="1">
    <citation type="journal article" date="2016" name="Nat. Commun.">
        <title>Thousands of microbial genomes shed light on interconnected biogeochemical processes in an aquifer system.</title>
        <authorList>
            <person name="Anantharaman K."/>
            <person name="Brown C.T."/>
            <person name="Hug L.A."/>
            <person name="Sharon I."/>
            <person name="Castelle C.J."/>
            <person name="Probst A.J."/>
            <person name="Thomas B.C."/>
            <person name="Singh A."/>
            <person name="Wilkins M.J."/>
            <person name="Karaoz U."/>
            <person name="Brodie E.L."/>
            <person name="Williams K.H."/>
            <person name="Hubbard S.S."/>
            <person name="Banfield J.F."/>
        </authorList>
    </citation>
    <scope>NUCLEOTIDE SEQUENCE [LARGE SCALE GENOMIC DNA]</scope>
</reference>
<evidence type="ECO:0000256" key="6">
    <source>
        <dbReference type="ARBA" id="ARBA00038076"/>
    </source>
</evidence>
<dbReference type="PANTHER" id="PTHR30572:SF4">
    <property type="entry name" value="ABC TRANSPORTER PERMEASE YTRF"/>
    <property type="match status" value="1"/>
</dbReference>
<feature type="domain" description="ABC3 transporter permease C-terminal" evidence="8">
    <location>
        <begin position="286"/>
        <end position="405"/>
    </location>
</feature>
<dbReference type="InterPro" id="IPR025857">
    <property type="entry name" value="MacB_PCD"/>
</dbReference>
<accession>A0A1G2PUA4</accession>
<gene>
    <name evidence="10" type="ORF">A3A97_01815</name>
</gene>
<comment type="similarity">
    <text evidence="6">Belongs to the ABC-4 integral membrane protein family.</text>
</comment>
<dbReference type="EMBL" id="MHSW01000016">
    <property type="protein sequence ID" value="OHA51914.1"/>
    <property type="molecule type" value="Genomic_DNA"/>
</dbReference>
<sequence length="412" mass="44437">MGFFDLIKTSLASLSANRSRSVLTILGIVIGVAAIMLVMSLGAGAQNLILQQLQAIGSKTIAIIPGREPKGPTDFLSAFSDSLKESDLKQLKNPANVPHAARVIPMVFGSEVVSYKNDTYQTTIFGFTEHYAPLYDLYPSQGQNFTADDVESSSSVIVIGSKVKEELFGNNEAVGEKLRIKDTTLRVVGVLPKKGGASFINFDNAILIPYTTAQNYIFGIKYFNRIIVETDEEINVPVTEIDIISTLRNAHNITDPSKDDFFLETQAGAMETVSAITSVMTLFVAAVAAISLLVGGVGIMNIMLVSVTERTREIGLRKAVGATDRDIMRQFLLEAMTLTTLGGALGIIISTLLGLIISVVLSKALNATWTYTFPVVAMILGLFVAAGIGIIFGLYPARRAARLDPVEALRYE</sequence>
<dbReference type="GO" id="GO:0022857">
    <property type="term" value="F:transmembrane transporter activity"/>
    <property type="evidence" value="ECO:0007669"/>
    <property type="project" value="TreeGrafter"/>
</dbReference>
<evidence type="ECO:0000259" key="8">
    <source>
        <dbReference type="Pfam" id="PF02687"/>
    </source>
</evidence>
<dbReference type="InterPro" id="IPR050250">
    <property type="entry name" value="Macrolide_Exporter_MacB"/>
</dbReference>
<evidence type="ECO:0000259" key="9">
    <source>
        <dbReference type="Pfam" id="PF12704"/>
    </source>
</evidence>
<dbReference type="AlphaFoldDB" id="A0A1G2PUA4"/>
<evidence type="ECO:0000313" key="11">
    <source>
        <dbReference type="Proteomes" id="UP000176951"/>
    </source>
</evidence>
<evidence type="ECO:0000256" key="7">
    <source>
        <dbReference type="SAM" id="Phobius"/>
    </source>
</evidence>
<comment type="subcellular location">
    <subcellularLocation>
        <location evidence="1">Cell membrane</location>
        <topology evidence="1">Multi-pass membrane protein</topology>
    </subcellularLocation>
</comment>
<dbReference type="Pfam" id="PF02687">
    <property type="entry name" value="FtsX"/>
    <property type="match status" value="1"/>
</dbReference>
<evidence type="ECO:0000256" key="2">
    <source>
        <dbReference type="ARBA" id="ARBA00022475"/>
    </source>
</evidence>
<feature type="domain" description="MacB-like periplasmic core" evidence="9">
    <location>
        <begin position="21"/>
        <end position="237"/>
    </location>
</feature>
<dbReference type="GO" id="GO:0005886">
    <property type="term" value="C:plasma membrane"/>
    <property type="evidence" value="ECO:0007669"/>
    <property type="project" value="UniProtKB-SubCell"/>
</dbReference>
<dbReference type="Proteomes" id="UP000176951">
    <property type="component" value="Unassembled WGS sequence"/>
</dbReference>
<evidence type="ECO:0000313" key="10">
    <source>
        <dbReference type="EMBL" id="OHA51914.1"/>
    </source>
</evidence>
<keyword evidence="4 7" id="KW-1133">Transmembrane helix</keyword>
<feature type="transmembrane region" description="Helical" evidence="7">
    <location>
        <begin position="282"/>
        <end position="307"/>
    </location>
</feature>
<keyword evidence="5 7" id="KW-0472">Membrane</keyword>
<evidence type="ECO:0000256" key="4">
    <source>
        <dbReference type="ARBA" id="ARBA00022989"/>
    </source>
</evidence>
<dbReference type="PANTHER" id="PTHR30572">
    <property type="entry name" value="MEMBRANE COMPONENT OF TRANSPORTER-RELATED"/>
    <property type="match status" value="1"/>
</dbReference>
<protein>
    <recommendedName>
        <fullName evidence="12">Multidrug ABC transporter substrate-binding protein</fullName>
    </recommendedName>
</protein>
<evidence type="ECO:0000256" key="3">
    <source>
        <dbReference type="ARBA" id="ARBA00022692"/>
    </source>
</evidence>
<evidence type="ECO:0000256" key="5">
    <source>
        <dbReference type="ARBA" id="ARBA00023136"/>
    </source>
</evidence>
<dbReference type="Pfam" id="PF12704">
    <property type="entry name" value="MacB_PCD"/>
    <property type="match status" value="1"/>
</dbReference>
<feature type="transmembrane region" description="Helical" evidence="7">
    <location>
        <begin position="373"/>
        <end position="395"/>
    </location>
</feature>
<name>A0A1G2PUA4_9BACT</name>
<dbReference type="InterPro" id="IPR003838">
    <property type="entry name" value="ABC3_permease_C"/>
</dbReference>
<organism evidence="10 11">
    <name type="scientific">Candidatus Terrybacteria bacterium RIFCSPLOWO2_01_FULL_40_23</name>
    <dbReference type="NCBI Taxonomy" id="1802366"/>
    <lineage>
        <taxon>Bacteria</taxon>
        <taxon>Candidatus Terryibacteriota</taxon>
    </lineage>
</organism>
<keyword evidence="2" id="KW-1003">Cell membrane</keyword>
<proteinExistence type="inferred from homology"/>